<dbReference type="STRING" id="1679444.PYTT_0220"/>
<evidence type="ECO:0000256" key="6">
    <source>
        <dbReference type="ARBA" id="ARBA00022694"/>
    </source>
</evidence>
<dbReference type="KEGG" id="agl:PYTT_0220"/>
<keyword evidence="3 7" id="KW-0489">Methyltransferase</keyword>
<dbReference type="InterPro" id="IPR055361">
    <property type="entry name" value="tRNA_methyltr_TrmB_bact"/>
</dbReference>
<evidence type="ECO:0000313" key="8">
    <source>
        <dbReference type="EMBL" id="SEH72068.1"/>
    </source>
</evidence>
<evidence type="ECO:0000256" key="4">
    <source>
        <dbReference type="ARBA" id="ARBA00022679"/>
    </source>
</evidence>
<dbReference type="UniPathway" id="UPA00989"/>
<comment type="caution">
    <text evidence="7">Lacks conserved residue(s) required for the propagation of feature annotation.</text>
</comment>
<dbReference type="PANTHER" id="PTHR23417">
    <property type="entry name" value="3-DEOXY-D-MANNO-OCTULOSONIC-ACID TRANSFERASE/TRNA GUANINE-N 7 - -METHYLTRANSFERASE"/>
    <property type="match status" value="1"/>
</dbReference>
<feature type="binding site" evidence="7">
    <location>
        <position position="55"/>
    </location>
    <ligand>
        <name>S-adenosyl-L-methionine</name>
        <dbReference type="ChEBI" id="CHEBI:59789"/>
    </ligand>
</feature>
<dbReference type="PATRIC" id="fig|1679444.3.peg.395"/>
<dbReference type="Gene3D" id="3.40.50.150">
    <property type="entry name" value="Vaccinia Virus protein VP39"/>
    <property type="match status" value="1"/>
</dbReference>
<dbReference type="NCBIfam" id="TIGR00091">
    <property type="entry name" value="tRNA (guanosine(46)-N7)-methyltransferase TrmB"/>
    <property type="match status" value="1"/>
</dbReference>
<evidence type="ECO:0000256" key="1">
    <source>
        <dbReference type="ARBA" id="ARBA00000142"/>
    </source>
</evidence>
<evidence type="ECO:0000313" key="9">
    <source>
        <dbReference type="Proteomes" id="UP000176204"/>
    </source>
</evidence>
<keyword evidence="6 7" id="KW-0819">tRNA processing</keyword>
<dbReference type="GO" id="GO:0043527">
    <property type="term" value="C:tRNA methyltransferase complex"/>
    <property type="evidence" value="ECO:0007669"/>
    <property type="project" value="TreeGrafter"/>
</dbReference>
<evidence type="ECO:0000256" key="2">
    <source>
        <dbReference type="ARBA" id="ARBA00003015"/>
    </source>
</evidence>
<feature type="binding site" evidence="7">
    <location>
        <position position="30"/>
    </location>
    <ligand>
        <name>S-adenosyl-L-methionine</name>
        <dbReference type="ChEBI" id="CHEBI:59789"/>
    </ligand>
</feature>
<dbReference type="AlphaFoldDB" id="A0A1C7PEL8"/>
<feature type="binding site" evidence="7">
    <location>
        <position position="141"/>
    </location>
    <ligand>
        <name>substrate</name>
    </ligand>
</feature>
<keyword evidence="9" id="KW-1185">Reference proteome</keyword>
<dbReference type="PANTHER" id="PTHR23417:SF14">
    <property type="entry name" value="PENTACOTRIPEPTIDE-REPEAT REGION OF PRORP DOMAIN-CONTAINING PROTEIN"/>
    <property type="match status" value="1"/>
</dbReference>
<dbReference type="PROSITE" id="PS51625">
    <property type="entry name" value="SAM_MT_TRMB"/>
    <property type="match status" value="1"/>
</dbReference>
<dbReference type="GO" id="GO:0008176">
    <property type="term" value="F:tRNA (guanine(46)-N7)-methyltransferase activity"/>
    <property type="evidence" value="ECO:0007669"/>
    <property type="project" value="UniProtKB-UniRule"/>
</dbReference>
<reference evidence="9" key="1">
    <citation type="submission" date="2016-09" db="EMBL/GenBank/DDBJ databases">
        <authorList>
            <person name="Koehorst J."/>
        </authorList>
    </citation>
    <scope>NUCLEOTIDE SEQUENCE [LARGE SCALE GENOMIC DNA]</scope>
</reference>
<dbReference type="RefSeq" id="WP_067772477.1">
    <property type="nucleotide sequence ID" value="NZ_LIGX01000002.1"/>
</dbReference>
<keyword evidence="4 7" id="KW-0808">Transferase</keyword>
<sequence length="201" mass="24019">MFQAAYLPENYFSQHDVEDIFGNGETCEIDLGCGDGGFLLQMARQYPDTKFLGIERLLGRVRSVCSNAETERLENVRVLRLESRYFLEWFIRPGSISRLHYLCPDPWPKTRHHKNRLVQDHFLPVLHRALAPQGEFLFKTDHEEYYEWVLEHMNNSPLFRKLTWEENEFYYPKTDFQLHWESMGKHIHRARFAKTEHTAQA</sequence>
<comment type="pathway">
    <text evidence="7">tRNA modification; N(7)-methylguanine-tRNA biosynthesis.</text>
</comment>
<dbReference type="EC" id="2.1.1.33" evidence="7"/>
<name>A0A1C7PEL8_9BACT</name>
<dbReference type="InterPro" id="IPR029063">
    <property type="entry name" value="SAM-dependent_MTases_sf"/>
</dbReference>
<feature type="binding site" evidence="7">
    <location>
        <position position="109"/>
    </location>
    <ligand>
        <name>substrate</name>
    </ligand>
</feature>
<feature type="binding site" evidence="7">
    <location>
        <position position="82"/>
    </location>
    <ligand>
        <name>S-adenosyl-L-methionine</name>
        <dbReference type="ChEBI" id="CHEBI:59789"/>
    </ligand>
</feature>
<dbReference type="HAMAP" id="MF_01057">
    <property type="entry name" value="tRNA_methyltr_TrmB"/>
    <property type="match status" value="1"/>
</dbReference>
<comment type="catalytic activity">
    <reaction evidence="1 7">
        <text>guanosine(46) in tRNA + S-adenosyl-L-methionine = N(7)-methylguanosine(46) in tRNA + S-adenosyl-L-homocysteine</text>
        <dbReference type="Rhea" id="RHEA:42708"/>
        <dbReference type="Rhea" id="RHEA-COMP:10188"/>
        <dbReference type="Rhea" id="RHEA-COMP:10189"/>
        <dbReference type="ChEBI" id="CHEBI:57856"/>
        <dbReference type="ChEBI" id="CHEBI:59789"/>
        <dbReference type="ChEBI" id="CHEBI:74269"/>
        <dbReference type="ChEBI" id="CHEBI:74480"/>
        <dbReference type="EC" id="2.1.1.33"/>
    </reaction>
</comment>
<accession>A0A1C7PEL8</accession>
<evidence type="ECO:0000256" key="3">
    <source>
        <dbReference type="ARBA" id="ARBA00022603"/>
    </source>
</evidence>
<comment type="function">
    <text evidence="2 7">Catalyzes the formation of N(7)-methylguanine at position 46 (m7G46) in tRNA.</text>
</comment>
<comment type="similarity">
    <text evidence="7">Belongs to the class I-like SAM-binding methyltransferase superfamily. TrmB family.</text>
</comment>
<organism evidence="8 9">
    <name type="scientific">Akkermansia glycaniphila</name>
    <dbReference type="NCBI Taxonomy" id="1679444"/>
    <lineage>
        <taxon>Bacteria</taxon>
        <taxon>Pseudomonadati</taxon>
        <taxon>Verrucomicrobiota</taxon>
        <taxon>Verrucomicrobiia</taxon>
        <taxon>Verrucomicrobiales</taxon>
        <taxon>Akkermansiaceae</taxon>
        <taxon>Akkermansia</taxon>
    </lineage>
</organism>
<protein>
    <recommendedName>
        <fullName evidence="7">tRNA (guanine-N(7)-)-methyltransferase</fullName>
        <ecNumber evidence="7">2.1.1.33</ecNumber>
    </recommendedName>
    <alternativeName>
        <fullName evidence="7">tRNA (guanine(46)-N(7))-methyltransferase</fullName>
    </alternativeName>
    <alternativeName>
        <fullName evidence="7">tRNA(m7G46)-methyltransferase</fullName>
    </alternativeName>
</protein>
<dbReference type="InterPro" id="IPR003358">
    <property type="entry name" value="tRNA_(Gua-N-7)_MeTrfase_Trmb"/>
</dbReference>
<dbReference type="Proteomes" id="UP000176204">
    <property type="component" value="Chromosome I"/>
</dbReference>
<proteinExistence type="inferred from homology"/>
<dbReference type="OrthoDB" id="9802090at2"/>
<dbReference type="CDD" id="cd02440">
    <property type="entry name" value="AdoMet_MTases"/>
    <property type="match status" value="1"/>
</dbReference>
<evidence type="ECO:0000256" key="5">
    <source>
        <dbReference type="ARBA" id="ARBA00022691"/>
    </source>
</evidence>
<evidence type="ECO:0000256" key="7">
    <source>
        <dbReference type="HAMAP-Rule" id="MF_01057"/>
    </source>
</evidence>
<gene>
    <name evidence="7" type="primary">trmB</name>
    <name evidence="8" type="ORF">PYTT_0220</name>
</gene>
<dbReference type="SUPFAM" id="SSF53335">
    <property type="entry name" value="S-adenosyl-L-methionine-dependent methyltransferases"/>
    <property type="match status" value="1"/>
</dbReference>
<dbReference type="EMBL" id="LT629973">
    <property type="protein sequence ID" value="SEH72068.1"/>
    <property type="molecule type" value="Genomic_DNA"/>
</dbReference>
<feature type="binding site" evidence="7">
    <location>
        <position position="105"/>
    </location>
    <ligand>
        <name>S-adenosyl-L-methionine</name>
        <dbReference type="ChEBI" id="CHEBI:59789"/>
    </ligand>
</feature>
<dbReference type="Pfam" id="PF02390">
    <property type="entry name" value="Methyltransf_4"/>
    <property type="match status" value="1"/>
</dbReference>
<keyword evidence="5 7" id="KW-0949">S-adenosyl-L-methionine</keyword>